<feature type="compositionally biased region" description="Low complexity" evidence="1">
    <location>
        <begin position="500"/>
        <end position="510"/>
    </location>
</feature>
<feature type="compositionally biased region" description="Basic and acidic residues" evidence="1">
    <location>
        <begin position="165"/>
        <end position="180"/>
    </location>
</feature>
<keyword evidence="3" id="KW-1185">Reference proteome</keyword>
<evidence type="ECO:0000313" key="2">
    <source>
        <dbReference type="EMBL" id="KAG5914925.1"/>
    </source>
</evidence>
<feature type="compositionally biased region" description="Low complexity" evidence="1">
    <location>
        <begin position="469"/>
        <end position="480"/>
    </location>
</feature>
<feature type="compositionally biased region" description="Polar residues" evidence="1">
    <location>
        <begin position="401"/>
        <end position="426"/>
    </location>
</feature>
<feature type="region of interest" description="Disordered" evidence="1">
    <location>
        <begin position="165"/>
        <end position="239"/>
    </location>
</feature>
<name>A0A8K0J5N0_9HYPO</name>
<dbReference type="OrthoDB" id="5386674at2759"/>
<feature type="region of interest" description="Disordered" evidence="1">
    <location>
        <begin position="679"/>
        <end position="784"/>
    </location>
</feature>
<feature type="compositionally biased region" description="Polar residues" evidence="1">
    <location>
        <begin position="31"/>
        <end position="42"/>
    </location>
</feature>
<accession>A0A8K0J5N0</accession>
<protein>
    <submittedName>
        <fullName evidence="2">Uncharacterized protein</fullName>
    </submittedName>
</protein>
<feature type="region of interest" description="Disordered" evidence="1">
    <location>
        <begin position="361"/>
        <end position="633"/>
    </location>
</feature>
<feature type="compositionally biased region" description="Polar residues" evidence="1">
    <location>
        <begin position="370"/>
        <end position="380"/>
    </location>
</feature>
<comment type="caution">
    <text evidence="2">The sequence shown here is derived from an EMBL/GenBank/DDBJ whole genome shotgun (WGS) entry which is preliminary data.</text>
</comment>
<feature type="compositionally biased region" description="Polar residues" evidence="1">
    <location>
        <begin position="604"/>
        <end position="616"/>
    </location>
</feature>
<feature type="compositionally biased region" description="Basic and acidic residues" evidence="1">
    <location>
        <begin position="453"/>
        <end position="462"/>
    </location>
</feature>
<feature type="compositionally biased region" description="Basic and acidic residues" evidence="1">
    <location>
        <begin position="525"/>
        <end position="536"/>
    </location>
</feature>
<sequence length="875" mass="93564">MADAKNQSRRSSSLQRMLDLEKQYMTERQHSQTTCPRSTAQATVPVANPQPSPDPVSLLARPVQGHAYRRGGDHRRGTSLPPQLPPLVINKTTTIHNNTSLTVSPSELLMNGSPGISPDAHPDSATATPREKYTKVVAFEFPAKEVARCHSPSWEAYERRKIEKKMEKKERGEARKDGTKRLSKKPPPSSSPKALQQALASEADVARGRGRERAQHAAAASGGPGHETKPGRKARSRSNSFVSMLRAPFEFRRSASTDPVSDSGFIGGIKLELERHAHQQQILDSNAVEDESNVHPALRKNNLALRSPPDSPGTPGGGPDQRRYPPITRGAHHRQQTAPLAMPVAAPATPHDASTIDKWRSRVGLKAGSRPQSLASSGEESQPRGPGGARGTSVEHRQPEQHLSSALQSPTEQQLESPTIPLSSSKPARVAFAAASSTTPPLQDALIVAPAGEPEKQSENRPPRKHSNNESVSSTSSAATGYKTAPSSPPPEPPQRSSRRLSTSSSGESVPPVPPLTPQQHHQHHLDARAAPRDVKPPAPRSFPLCGSPAKPRGRQSRREWAEGATPASTAAGQMSPYLSSPTSNGHVPTSSSEESCDEDFFHSASSLSTPATSRPQSEREMPLTCGPEDATPASVHDAVRACFSRTYPLPSSENSEDEGGVDPIQAAAEKVLAVFNEIPVRRPDVGGRRTSQASLAADASLEPSAPATRPKSRSTDRRSGLSAAGRPLPSSPPACYLDQARKQPPAPAPTRAHRQRFGPPSSFVLPADGSGGAAPDPARRHLRHKSTPQIAGVDGGPVAKVFVECCSCAHYHDLPGALYKAMSDPEGVLSPADRCGYAGALSMTVRCCWCKHEMSVRCCAALSTKVYIQERLHV</sequence>
<gene>
    <name evidence="2" type="ORF">E4U42_000236</name>
</gene>
<dbReference type="AlphaFoldDB" id="A0A8K0J5N0"/>
<evidence type="ECO:0000256" key="1">
    <source>
        <dbReference type="SAM" id="MobiDB-lite"/>
    </source>
</evidence>
<feature type="region of interest" description="Disordered" evidence="1">
    <location>
        <begin position="282"/>
        <end position="336"/>
    </location>
</feature>
<feature type="compositionally biased region" description="Polar residues" evidence="1">
    <location>
        <begin position="567"/>
        <end position="590"/>
    </location>
</feature>
<proteinExistence type="predicted"/>
<dbReference type="Proteomes" id="UP000811619">
    <property type="component" value="Unassembled WGS sequence"/>
</dbReference>
<organism evidence="2 3">
    <name type="scientific">Claviceps africana</name>
    <dbReference type="NCBI Taxonomy" id="83212"/>
    <lineage>
        <taxon>Eukaryota</taxon>
        <taxon>Fungi</taxon>
        <taxon>Dikarya</taxon>
        <taxon>Ascomycota</taxon>
        <taxon>Pezizomycotina</taxon>
        <taxon>Sordariomycetes</taxon>
        <taxon>Hypocreomycetidae</taxon>
        <taxon>Hypocreales</taxon>
        <taxon>Clavicipitaceae</taxon>
        <taxon>Claviceps</taxon>
    </lineage>
</organism>
<reference evidence="2" key="1">
    <citation type="journal article" date="2020" name="bioRxiv">
        <title>Whole genome comparisons of ergot fungi reveals the divergence and evolution of species within the genus Claviceps are the result of varying mechanisms driving genome evolution and host range expansion.</title>
        <authorList>
            <person name="Wyka S.A."/>
            <person name="Mondo S.J."/>
            <person name="Liu M."/>
            <person name="Dettman J."/>
            <person name="Nalam V."/>
            <person name="Broders K.D."/>
        </authorList>
    </citation>
    <scope>NUCLEOTIDE SEQUENCE</scope>
    <source>
        <strain evidence="2">CCC 489</strain>
    </source>
</reference>
<evidence type="ECO:0000313" key="3">
    <source>
        <dbReference type="Proteomes" id="UP000811619"/>
    </source>
</evidence>
<feature type="region of interest" description="Disordered" evidence="1">
    <location>
        <begin position="25"/>
        <end position="56"/>
    </location>
</feature>
<feature type="compositionally biased region" description="Basic and acidic residues" evidence="1">
    <location>
        <begin position="204"/>
        <end position="215"/>
    </location>
</feature>
<dbReference type="EMBL" id="SRPY01001049">
    <property type="protein sequence ID" value="KAG5914925.1"/>
    <property type="molecule type" value="Genomic_DNA"/>
</dbReference>